<dbReference type="AlphaFoldDB" id="A0A0L6VR29"/>
<evidence type="ECO:0000313" key="3">
    <source>
        <dbReference type="EMBL" id="KNZ63087.1"/>
    </source>
</evidence>
<dbReference type="Pfam" id="PF11788">
    <property type="entry name" value="MRP-L46"/>
    <property type="match status" value="1"/>
</dbReference>
<proteinExistence type="predicted"/>
<comment type="caution">
    <text evidence="3">The sequence shown here is derived from an EMBL/GenBank/DDBJ whole genome shotgun (WGS) entry which is preliminary data.</text>
</comment>
<organism evidence="3 4">
    <name type="scientific">Puccinia sorghi</name>
    <dbReference type="NCBI Taxonomy" id="27349"/>
    <lineage>
        <taxon>Eukaryota</taxon>
        <taxon>Fungi</taxon>
        <taxon>Dikarya</taxon>
        <taxon>Basidiomycota</taxon>
        <taxon>Pucciniomycotina</taxon>
        <taxon>Pucciniomycetes</taxon>
        <taxon>Pucciniales</taxon>
        <taxon>Pucciniaceae</taxon>
        <taxon>Puccinia</taxon>
    </lineage>
</organism>
<accession>A0A0L6VR29</accession>
<dbReference type="STRING" id="27349.A0A0L6VR29"/>
<dbReference type="EMBL" id="LAVV01002110">
    <property type="protein sequence ID" value="KNZ63087.1"/>
    <property type="molecule type" value="Genomic_DNA"/>
</dbReference>
<dbReference type="PANTHER" id="PTHR13124:SF12">
    <property type="entry name" value="LARGE RIBOSOMAL SUBUNIT PROTEIN ML46"/>
    <property type="match status" value="1"/>
</dbReference>
<reference evidence="3 4" key="1">
    <citation type="submission" date="2015-08" db="EMBL/GenBank/DDBJ databases">
        <title>Next Generation Sequencing and Analysis of the Genome of Puccinia sorghi L Schw, the Causal Agent of Maize Common Rust.</title>
        <authorList>
            <person name="Rochi L."/>
            <person name="Burguener G."/>
            <person name="Darino M."/>
            <person name="Turjanski A."/>
            <person name="Kreff E."/>
            <person name="Dieguez M.J."/>
            <person name="Sacco F."/>
        </authorList>
    </citation>
    <scope>NUCLEOTIDE SEQUENCE [LARGE SCALE GENOMIC DNA]</scope>
    <source>
        <strain evidence="3 4">RO10H11247</strain>
    </source>
</reference>
<gene>
    <name evidence="3" type="ORF">VP01_118g1</name>
</gene>
<dbReference type="GO" id="GO:0003735">
    <property type="term" value="F:structural constituent of ribosome"/>
    <property type="evidence" value="ECO:0007669"/>
    <property type="project" value="InterPro"/>
</dbReference>
<feature type="compositionally biased region" description="Low complexity" evidence="1">
    <location>
        <begin position="58"/>
        <end position="71"/>
    </location>
</feature>
<sequence length="332" mass="37085">MSLISGRNQINRVHGSVHWEVSVSTQMLIRNTFIQPLTDTLLSSRRNWPVHTIARACSSTDSQSGPSSSVPPFSPSKTLLPVRPSTSKNPRPTPKPNASLAAAALLSRSPLLLRPLSEFEAAYYQYQRELNQALSKPIRSSFFFRPGSHAAKAFELSLGSQSAIELPPASDQDLTTQVDQKTLSLHNLEREPHRSIYLLVKQLNPQKKESQWQLPTSRILTTDNLTQTSLRAVHASLGPNMDIWSIGKVPAAVYIPPTGDEFEKVWVMPQRILRGKPNPSFRPSSSTTSNSASQEKEGHNHATVQDFAWFTSDEIRKHVDRSLWDALEPILR</sequence>
<feature type="region of interest" description="Disordered" evidence="1">
    <location>
        <begin position="57"/>
        <end position="97"/>
    </location>
</feature>
<name>A0A0L6VR29_9BASI</name>
<evidence type="ECO:0000259" key="2">
    <source>
        <dbReference type="Pfam" id="PF11788"/>
    </source>
</evidence>
<dbReference type="PANTHER" id="PTHR13124">
    <property type="entry name" value="39S RIBOSOMAL PROTEIN L46, MITOCHONDRIAL PRECURSOR-RELATED"/>
    <property type="match status" value="1"/>
</dbReference>
<keyword evidence="4" id="KW-1185">Reference proteome</keyword>
<dbReference type="InterPro" id="IPR040008">
    <property type="entry name" value="Ribosomal_mL46"/>
</dbReference>
<protein>
    <recommendedName>
        <fullName evidence="2">Large ribosomal subunit protein mL46 N-terminal domain-containing protein</fullName>
    </recommendedName>
</protein>
<dbReference type="GO" id="GO:0005762">
    <property type="term" value="C:mitochondrial large ribosomal subunit"/>
    <property type="evidence" value="ECO:0007669"/>
    <property type="project" value="TreeGrafter"/>
</dbReference>
<evidence type="ECO:0000313" key="4">
    <source>
        <dbReference type="Proteomes" id="UP000037035"/>
    </source>
</evidence>
<feature type="compositionally biased region" description="Low complexity" evidence="1">
    <location>
        <begin position="277"/>
        <end position="293"/>
    </location>
</feature>
<dbReference type="Proteomes" id="UP000037035">
    <property type="component" value="Unassembled WGS sequence"/>
</dbReference>
<feature type="region of interest" description="Disordered" evidence="1">
    <location>
        <begin position="276"/>
        <end position="300"/>
    </location>
</feature>
<dbReference type="VEuPathDB" id="FungiDB:VP01_118g1"/>
<dbReference type="OrthoDB" id="414075at2759"/>
<dbReference type="Gene3D" id="3.90.79.10">
    <property type="entry name" value="Nucleoside Triphosphate Pyrophosphohydrolase"/>
    <property type="match status" value="1"/>
</dbReference>
<dbReference type="InterPro" id="IPR021757">
    <property type="entry name" value="Ribosomal_mL46_N"/>
</dbReference>
<feature type="domain" description="Large ribosomal subunit protein mL46 N-terminal" evidence="2">
    <location>
        <begin position="100"/>
        <end position="155"/>
    </location>
</feature>
<evidence type="ECO:0000256" key="1">
    <source>
        <dbReference type="SAM" id="MobiDB-lite"/>
    </source>
</evidence>